<feature type="chain" id="PRO_5039928887" evidence="6">
    <location>
        <begin position="21"/>
        <end position="692"/>
    </location>
</feature>
<dbReference type="PROSITE" id="PS50850">
    <property type="entry name" value="MFS"/>
    <property type="match status" value="1"/>
</dbReference>
<dbReference type="GO" id="GO:0022857">
    <property type="term" value="F:transmembrane transporter activity"/>
    <property type="evidence" value="ECO:0007669"/>
    <property type="project" value="InterPro"/>
</dbReference>
<evidence type="ECO:0000256" key="1">
    <source>
        <dbReference type="ARBA" id="ARBA00004141"/>
    </source>
</evidence>
<evidence type="ECO:0000256" key="3">
    <source>
        <dbReference type="ARBA" id="ARBA00022989"/>
    </source>
</evidence>
<keyword evidence="9" id="KW-1185">Reference proteome</keyword>
<evidence type="ECO:0000256" key="4">
    <source>
        <dbReference type="ARBA" id="ARBA00023136"/>
    </source>
</evidence>
<feature type="signal peptide" evidence="6">
    <location>
        <begin position="1"/>
        <end position="20"/>
    </location>
</feature>
<dbReference type="Ensembl" id="ENSCCRT00000027684.2">
    <property type="protein sequence ID" value="ENSCCRP00000025519.2"/>
    <property type="gene ID" value="ENSCCRG00000033655.2"/>
</dbReference>
<dbReference type="InterPro" id="IPR036259">
    <property type="entry name" value="MFS_trans_sf"/>
</dbReference>
<reference evidence="8" key="2">
    <citation type="submission" date="2025-09" db="UniProtKB">
        <authorList>
            <consortium name="Ensembl"/>
        </authorList>
    </citation>
    <scope>IDENTIFICATION</scope>
</reference>
<dbReference type="GO" id="GO:0016020">
    <property type="term" value="C:membrane"/>
    <property type="evidence" value="ECO:0007669"/>
    <property type="project" value="UniProtKB-SubCell"/>
</dbReference>
<feature type="transmembrane region" description="Helical" evidence="5">
    <location>
        <begin position="487"/>
        <end position="505"/>
    </location>
</feature>
<keyword evidence="6" id="KW-0732">Signal</keyword>
<dbReference type="PANTHER" id="PTHR24064">
    <property type="entry name" value="SOLUTE CARRIER FAMILY 22 MEMBER"/>
    <property type="match status" value="1"/>
</dbReference>
<evidence type="ECO:0000256" key="5">
    <source>
        <dbReference type="SAM" id="Phobius"/>
    </source>
</evidence>
<feature type="transmembrane region" description="Helical" evidence="5">
    <location>
        <begin position="324"/>
        <end position="344"/>
    </location>
</feature>
<dbReference type="InterPro" id="IPR005829">
    <property type="entry name" value="Sugar_transporter_CS"/>
</dbReference>
<dbReference type="AlphaFoldDB" id="A0A8C1AZ14"/>
<dbReference type="InterPro" id="IPR005828">
    <property type="entry name" value="MFS_sugar_transport-like"/>
</dbReference>
<feature type="domain" description="Major facilitator superfamily (MFS) profile" evidence="7">
    <location>
        <begin position="250"/>
        <end position="658"/>
    </location>
</feature>
<feature type="transmembrane region" description="Helical" evidence="5">
    <location>
        <begin position="545"/>
        <end position="564"/>
    </location>
</feature>
<feature type="transmembrane region" description="Helical" evidence="5">
    <location>
        <begin position="408"/>
        <end position="425"/>
    </location>
</feature>
<evidence type="ECO:0000259" key="7">
    <source>
        <dbReference type="PROSITE" id="PS50850"/>
    </source>
</evidence>
<keyword evidence="2 5" id="KW-0812">Transmembrane</keyword>
<feature type="transmembrane region" description="Helical" evidence="5">
    <location>
        <begin position="378"/>
        <end position="402"/>
    </location>
</feature>
<dbReference type="GeneTree" id="ENSGT00940000154607"/>
<dbReference type="Proteomes" id="UP001108240">
    <property type="component" value="Unplaced"/>
</dbReference>
<dbReference type="Gene3D" id="1.20.1250.20">
    <property type="entry name" value="MFS general substrate transporter like domains"/>
    <property type="match status" value="1"/>
</dbReference>
<feature type="transmembrane region" description="Helical" evidence="5">
    <location>
        <begin position="350"/>
        <end position="371"/>
    </location>
</feature>
<dbReference type="SUPFAM" id="SSF103473">
    <property type="entry name" value="MFS general substrate transporter"/>
    <property type="match status" value="1"/>
</dbReference>
<comment type="subcellular location">
    <subcellularLocation>
        <location evidence="1">Membrane</location>
        <topology evidence="1">Multi-pass membrane protein</topology>
    </subcellularLocation>
</comment>
<evidence type="ECO:0000256" key="2">
    <source>
        <dbReference type="ARBA" id="ARBA00022692"/>
    </source>
</evidence>
<evidence type="ECO:0000313" key="8">
    <source>
        <dbReference type="Ensembl" id="ENSCCRP00000025519.2"/>
    </source>
</evidence>
<evidence type="ECO:0000256" key="6">
    <source>
        <dbReference type="SAM" id="SignalP"/>
    </source>
</evidence>
<evidence type="ECO:0000313" key="9">
    <source>
        <dbReference type="Proteomes" id="UP001108240"/>
    </source>
</evidence>
<dbReference type="PROSITE" id="PS00217">
    <property type="entry name" value="SUGAR_TRANSPORT_2"/>
    <property type="match status" value="1"/>
</dbReference>
<reference evidence="8" key="1">
    <citation type="submission" date="2025-08" db="UniProtKB">
        <authorList>
            <consortium name="Ensembl"/>
        </authorList>
    </citation>
    <scope>IDENTIFICATION</scope>
</reference>
<accession>A0A8C1AZ14</accession>
<dbReference type="Pfam" id="PF00083">
    <property type="entry name" value="Sugar_tr"/>
    <property type="match status" value="1"/>
</dbReference>
<keyword evidence="4 5" id="KW-0472">Membrane</keyword>
<organism evidence="8 9">
    <name type="scientific">Cyprinus carpio carpio</name>
    <dbReference type="NCBI Taxonomy" id="630221"/>
    <lineage>
        <taxon>Eukaryota</taxon>
        <taxon>Metazoa</taxon>
        <taxon>Chordata</taxon>
        <taxon>Craniata</taxon>
        <taxon>Vertebrata</taxon>
        <taxon>Euteleostomi</taxon>
        <taxon>Actinopterygii</taxon>
        <taxon>Neopterygii</taxon>
        <taxon>Teleostei</taxon>
        <taxon>Ostariophysi</taxon>
        <taxon>Cypriniformes</taxon>
        <taxon>Cyprinidae</taxon>
        <taxon>Cyprininae</taxon>
        <taxon>Cyprinus</taxon>
    </lineage>
</organism>
<protein>
    <submittedName>
        <fullName evidence="8">Solute carrier family 22 member 13a</fullName>
    </submittedName>
</protein>
<feature type="transmembrane region" description="Helical" evidence="5">
    <location>
        <begin position="517"/>
        <end position="538"/>
    </location>
</feature>
<feature type="transmembrane region" description="Helical" evidence="5">
    <location>
        <begin position="293"/>
        <end position="312"/>
    </location>
</feature>
<name>A0A8C1AZ14_CYPCA</name>
<dbReference type="InterPro" id="IPR020846">
    <property type="entry name" value="MFS_dom"/>
</dbReference>
<keyword evidence="3 5" id="KW-1133">Transmembrane helix</keyword>
<feature type="transmembrane region" description="Helical" evidence="5">
    <location>
        <begin position="630"/>
        <end position="653"/>
    </location>
</feature>
<sequence>MFNVQLRILYIMCLITTLKGTLKEARKSGKIYIQQWRTYDPASHLVGNNPGEFGGFARRLSDEEWLRFEAEERAFRKTLDTKLIDDRQRITYTGTDPTQWNKLMAILNGIYHKNGTFSAHNRNGRPYGIPLLKYTVRILNKLPNTDKPPTDRTPEALTEWIEKQFRFMREVIQPALNRTTRTQQKRLPRKLSSLVFNHADTNHHCNIDWILQVGPNLTKEEQLNLTLPRLPDGSFSPCQMYVPVDWDLSAIQEYGLNETTTCTDGWVHNDTIYEATIVTDFDLVCDNVNLFRGAQTIFLAGVLVGAVLFGPFSESFGRKRATQIPMVLMLIFTVVTGLAPNFYVYLASQFIVGIALGGFRINSIILATEWIGVAQRSYAACLSQVLAALGQVMFLAVVYYVRDWRLDQFIMSGPLAFVVIYIWFIPESARWLLVRGRTKDAEELIQKAAAINKRTVPDSLVEKVLNEKPVERGGIKTLFASHVLRKYFLTITFAWCALNLAYYSLSLNVGKFGLNIFLNQLIFGLSEIPVHFLCMWSLETAGRKVSLMGALIVGGSLCLLTLAVPQSNFIAIAALATCGRFLMNGAGSICNVYIQELFPTSIRQTAMGLGSTAARVASMLAPVVNMLEVYHFTIPTLVLGSLALASGIMAFLLPETRRTELPGSTEEAEGKRQPKMAYSGPGDCEDIIATKL</sequence>
<proteinExistence type="predicted"/>